<evidence type="ECO:0000256" key="2">
    <source>
        <dbReference type="ARBA" id="ARBA00009810"/>
    </source>
</evidence>
<dbReference type="InterPro" id="IPR037066">
    <property type="entry name" value="Plug_dom_sf"/>
</dbReference>
<evidence type="ECO:0000259" key="14">
    <source>
        <dbReference type="Pfam" id="PF07715"/>
    </source>
</evidence>
<keyword evidence="12" id="KW-0732">Signal</keyword>
<dbReference type="InterPro" id="IPR039426">
    <property type="entry name" value="TonB-dep_rcpt-like"/>
</dbReference>
<comment type="similarity">
    <text evidence="2 10 11">Belongs to the TonB-dependent receptor family.</text>
</comment>
<keyword evidence="6 11" id="KW-0798">TonB box</keyword>
<dbReference type="Gene3D" id="2.170.130.10">
    <property type="entry name" value="TonB-dependent receptor, plug domain"/>
    <property type="match status" value="1"/>
</dbReference>
<dbReference type="RefSeq" id="WP_206088329.1">
    <property type="nucleotide sequence ID" value="NZ_CP065053.1"/>
</dbReference>
<name>A0AA49A729_9BURK</name>
<evidence type="ECO:0000256" key="11">
    <source>
        <dbReference type="RuleBase" id="RU003357"/>
    </source>
</evidence>
<accession>A0AA49A729</accession>
<evidence type="ECO:0000256" key="3">
    <source>
        <dbReference type="ARBA" id="ARBA00022448"/>
    </source>
</evidence>
<reference evidence="15 16" key="1">
    <citation type="submission" date="2020-11" db="EMBL/GenBank/DDBJ databases">
        <authorList>
            <person name="Sun Q."/>
        </authorList>
    </citation>
    <scope>NUCLEOTIDE SEQUENCE [LARGE SCALE GENOMIC DNA]</scope>
    <source>
        <strain evidence="15 16">P8398</strain>
    </source>
</reference>
<dbReference type="Pfam" id="PF00593">
    <property type="entry name" value="TonB_dep_Rec_b-barrel"/>
    <property type="match status" value="1"/>
</dbReference>
<evidence type="ECO:0000256" key="9">
    <source>
        <dbReference type="ARBA" id="ARBA00023237"/>
    </source>
</evidence>
<dbReference type="InterPro" id="IPR000531">
    <property type="entry name" value="Beta-barrel_TonB"/>
</dbReference>
<dbReference type="Gene3D" id="2.40.170.20">
    <property type="entry name" value="TonB-dependent receptor, beta-barrel domain"/>
    <property type="match status" value="1"/>
</dbReference>
<feature type="chain" id="PRO_5047201018" evidence="12">
    <location>
        <begin position="25"/>
        <end position="672"/>
    </location>
</feature>
<dbReference type="PROSITE" id="PS52016">
    <property type="entry name" value="TONB_DEPENDENT_REC_3"/>
    <property type="match status" value="1"/>
</dbReference>
<evidence type="ECO:0000256" key="5">
    <source>
        <dbReference type="ARBA" id="ARBA00022692"/>
    </source>
</evidence>
<gene>
    <name evidence="15" type="ORF">IV454_24965</name>
</gene>
<keyword evidence="7 10" id="KW-0472">Membrane</keyword>
<organism evidence="15 16">
    <name type="scientific">Massilia antarctica</name>
    <dbReference type="NCBI Taxonomy" id="2765360"/>
    <lineage>
        <taxon>Bacteria</taxon>
        <taxon>Pseudomonadati</taxon>
        <taxon>Pseudomonadota</taxon>
        <taxon>Betaproteobacteria</taxon>
        <taxon>Burkholderiales</taxon>
        <taxon>Oxalobacteraceae</taxon>
        <taxon>Telluria group</taxon>
        <taxon>Massilia</taxon>
    </lineage>
</organism>
<evidence type="ECO:0000256" key="4">
    <source>
        <dbReference type="ARBA" id="ARBA00022452"/>
    </source>
</evidence>
<dbReference type="SUPFAM" id="SSF56935">
    <property type="entry name" value="Porins"/>
    <property type="match status" value="1"/>
</dbReference>
<feature type="domain" description="TonB-dependent receptor-like beta-barrel" evidence="13">
    <location>
        <begin position="240"/>
        <end position="626"/>
    </location>
</feature>
<evidence type="ECO:0000313" key="15">
    <source>
        <dbReference type="EMBL" id="QPI48736.1"/>
    </source>
</evidence>
<proteinExistence type="inferred from homology"/>
<keyword evidence="9 10" id="KW-0998">Cell outer membrane</keyword>
<dbReference type="Proteomes" id="UP000662888">
    <property type="component" value="Chromosome"/>
</dbReference>
<dbReference type="InterPro" id="IPR012910">
    <property type="entry name" value="Plug_dom"/>
</dbReference>
<evidence type="ECO:0000256" key="7">
    <source>
        <dbReference type="ARBA" id="ARBA00023136"/>
    </source>
</evidence>
<keyword evidence="16" id="KW-1185">Reference proteome</keyword>
<dbReference type="PANTHER" id="PTHR30069:SF40">
    <property type="entry name" value="TONB-DEPENDENT RECEPTOR NMB0964-RELATED"/>
    <property type="match status" value="1"/>
</dbReference>
<feature type="signal peptide" evidence="12">
    <location>
        <begin position="1"/>
        <end position="24"/>
    </location>
</feature>
<sequence length="672" mass="71161">MNVQRTLLASAILSALSALNHANAQVAGAASAAADADAVVPKVVVTATPFGKSEGDQILTPAKILAGDELRDKLGSSLGETLSQELGVSASGFGAGASRPIIRGLEGSRVKMLENGMAVADVSGLSNDHAVSADGAVARQIEILRGPAALLYGSGAIGGLVNVVNERIPAALEAHPSGQFETRYSTVDRGRGASGAVDAAVGQIGLHLDGNIRRSDDYKIPDNRMLGDPASASGHLPQSFTRQDTLGAGASLVGDWGHAGVSVATLNNRYGIPTLAGSQIDQSQIRYDADSLFNKPFAGVENIKVKFGYTDYDHAELDQENHPEVLFKNRSLETRAELTHAPLAGWHGTVGMQTENAHFSALSAEGGPDTVPVTRSTSTATFLVEETDIGPLKLNAGARLESVKRKPVAHQERQFDLGSYSVGAMWPFMPGYATGATVSVAQRAPATEELYSGGPHDATQTFDIGNADFKKETSRNIELSLQKISGLVRWKANVFQNKVKDFIYGNISGARVDAEGNPGDELLQRIYQQAGASIRGAEAEVSYNQHGEGLSLRAFADSSRGKLDQGGSLPLQPAARIGADLGYRSGPVRAGVSLLRAQRQDRLASFEHDATPGYTQLGANLSYTQHIGNADLTWFMIGRNLLNQDIRLSTSVLKEVSPLPGRNFLFGVRTKF</sequence>
<evidence type="ECO:0000256" key="8">
    <source>
        <dbReference type="ARBA" id="ARBA00023170"/>
    </source>
</evidence>
<keyword evidence="8 15" id="KW-0675">Receptor</keyword>
<dbReference type="EMBL" id="CP065053">
    <property type="protein sequence ID" value="QPI48736.1"/>
    <property type="molecule type" value="Genomic_DNA"/>
</dbReference>
<dbReference type="InterPro" id="IPR036942">
    <property type="entry name" value="Beta-barrel_TonB_sf"/>
</dbReference>
<dbReference type="PANTHER" id="PTHR30069">
    <property type="entry name" value="TONB-DEPENDENT OUTER MEMBRANE RECEPTOR"/>
    <property type="match status" value="1"/>
</dbReference>
<dbReference type="Pfam" id="PF07715">
    <property type="entry name" value="Plug"/>
    <property type="match status" value="1"/>
</dbReference>
<protein>
    <submittedName>
        <fullName evidence="15">TonB-dependent receptor</fullName>
    </submittedName>
</protein>
<comment type="subcellular location">
    <subcellularLocation>
        <location evidence="1 10">Cell outer membrane</location>
        <topology evidence="1 10">Multi-pass membrane protein</topology>
    </subcellularLocation>
</comment>
<keyword evidence="3 10" id="KW-0813">Transport</keyword>
<keyword evidence="4 10" id="KW-1134">Transmembrane beta strand</keyword>
<evidence type="ECO:0000256" key="1">
    <source>
        <dbReference type="ARBA" id="ARBA00004571"/>
    </source>
</evidence>
<evidence type="ECO:0000259" key="13">
    <source>
        <dbReference type="Pfam" id="PF00593"/>
    </source>
</evidence>
<evidence type="ECO:0000256" key="12">
    <source>
        <dbReference type="SAM" id="SignalP"/>
    </source>
</evidence>
<evidence type="ECO:0000256" key="6">
    <source>
        <dbReference type="ARBA" id="ARBA00023077"/>
    </source>
</evidence>
<feature type="domain" description="TonB-dependent receptor plug" evidence="14">
    <location>
        <begin position="62"/>
        <end position="159"/>
    </location>
</feature>
<keyword evidence="5 10" id="KW-0812">Transmembrane</keyword>
<evidence type="ECO:0000256" key="10">
    <source>
        <dbReference type="PROSITE-ProRule" id="PRU01360"/>
    </source>
</evidence>
<evidence type="ECO:0000313" key="16">
    <source>
        <dbReference type="Proteomes" id="UP000662888"/>
    </source>
</evidence>